<keyword evidence="6 7" id="KW-0326">Glycosidase</keyword>
<dbReference type="GO" id="GO:0009251">
    <property type="term" value="P:glucan catabolic process"/>
    <property type="evidence" value="ECO:0007669"/>
    <property type="project" value="TreeGrafter"/>
</dbReference>
<dbReference type="InterPro" id="IPR013783">
    <property type="entry name" value="Ig-like_fold"/>
</dbReference>
<dbReference type="PRINTS" id="PR00133">
    <property type="entry name" value="GLHYDRLASE3"/>
</dbReference>
<dbReference type="Gene3D" id="2.60.40.10">
    <property type="entry name" value="Immunoglobulins"/>
    <property type="match status" value="1"/>
</dbReference>
<dbReference type="Proteomes" id="UP000245647">
    <property type="component" value="Unassembled WGS sequence"/>
</dbReference>
<dbReference type="AlphaFoldDB" id="A0A2U2PHQ7"/>
<dbReference type="SMART" id="SM01217">
    <property type="entry name" value="Fn3_like"/>
    <property type="match status" value="1"/>
</dbReference>
<dbReference type="SUPFAM" id="SSF52279">
    <property type="entry name" value="Beta-D-glucan exohydrolase, C-terminal domain"/>
    <property type="match status" value="1"/>
</dbReference>
<dbReference type="Pfam" id="PF00933">
    <property type="entry name" value="Glyco_hydro_3"/>
    <property type="match status" value="1"/>
</dbReference>
<dbReference type="InterPro" id="IPR002772">
    <property type="entry name" value="Glyco_hydro_3_C"/>
</dbReference>
<dbReference type="PROSITE" id="PS00775">
    <property type="entry name" value="GLYCOSYL_HYDROL_F3"/>
    <property type="match status" value="1"/>
</dbReference>
<proteinExistence type="inferred from homology"/>
<dbReference type="Gene3D" id="3.20.20.300">
    <property type="entry name" value="Glycoside hydrolase, family 3, N-terminal domain"/>
    <property type="match status" value="1"/>
</dbReference>
<dbReference type="InterPro" id="IPR026891">
    <property type="entry name" value="Fn3-like"/>
</dbReference>
<dbReference type="EMBL" id="QEAS01000006">
    <property type="protein sequence ID" value="PWG80943.1"/>
    <property type="molecule type" value="Genomic_DNA"/>
</dbReference>
<dbReference type="InterPro" id="IPR051915">
    <property type="entry name" value="Cellulose_Degrad_GH3"/>
</dbReference>
<comment type="catalytic activity">
    <reaction evidence="1">
        <text>Hydrolysis of terminal, non-reducing beta-D-glucosyl residues with release of beta-D-glucose.</text>
        <dbReference type="EC" id="3.2.1.21"/>
    </reaction>
</comment>
<organism evidence="10 11">
    <name type="scientific">Pararcticibacter amylolyticus</name>
    <dbReference type="NCBI Taxonomy" id="2173175"/>
    <lineage>
        <taxon>Bacteria</taxon>
        <taxon>Pseudomonadati</taxon>
        <taxon>Bacteroidota</taxon>
        <taxon>Sphingobacteriia</taxon>
        <taxon>Sphingobacteriales</taxon>
        <taxon>Sphingobacteriaceae</taxon>
        <taxon>Pararcticibacter</taxon>
    </lineage>
</organism>
<dbReference type="InterPro" id="IPR036881">
    <property type="entry name" value="Glyco_hydro_3_C_sf"/>
</dbReference>
<keyword evidence="11" id="KW-1185">Reference proteome</keyword>
<dbReference type="RefSeq" id="WP_109415327.1">
    <property type="nucleotide sequence ID" value="NZ_QEAS01000006.1"/>
</dbReference>
<evidence type="ECO:0000256" key="2">
    <source>
        <dbReference type="ARBA" id="ARBA00005336"/>
    </source>
</evidence>
<reference evidence="10 11" key="1">
    <citation type="submission" date="2018-04" db="EMBL/GenBank/DDBJ databases">
        <title>Pedobacter chongqingensis sp. nov., isolated from a rottenly hemp rope.</title>
        <authorList>
            <person name="Cai Y."/>
        </authorList>
    </citation>
    <scope>NUCLEOTIDE SEQUENCE [LARGE SCALE GENOMIC DNA]</scope>
    <source>
        <strain evidence="10 11">FJ4-8</strain>
    </source>
</reference>
<evidence type="ECO:0000259" key="9">
    <source>
        <dbReference type="SMART" id="SM01217"/>
    </source>
</evidence>
<evidence type="ECO:0000256" key="3">
    <source>
        <dbReference type="ARBA" id="ARBA00012744"/>
    </source>
</evidence>
<dbReference type="InterPro" id="IPR036962">
    <property type="entry name" value="Glyco_hydro_3_N_sf"/>
</dbReference>
<dbReference type="InterPro" id="IPR001764">
    <property type="entry name" value="Glyco_hydro_3_N"/>
</dbReference>
<evidence type="ECO:0000256" key="4">
    <source>
        <dbReference type="ARBA" id="ARBA00022729"/>
    </source>
</evidence>
<evidence type="ECO:0000256" key="7">
    <source>
        <dbReference type="RuleBase" id="RU361161"/>
    </source>
</evidence>
<gene>
    <name evidence="10" type="ORF">DDR33_08340</name>
</gene>
<comment type="similarity">
    <text evidence="2 7">Belongs to the glycosyl hydrolase 3 family.</text>
</comment>
<feature type="chain" id="PRO_5015539617" description="beta-glucosidase" evidence="8">
    <location>
        <begin position="21"/>
        <end position="734"/>
    </location>
</feature>
<evidence type="ECO:0000313" key="11">
    <source>
        <dbReference type="Proteomes" id="UP000245647"/>
    </source>
</evidence>
<dbReference type="Pfam" id="PF01915">
    <property type="entry name" value="Glyco_hydro_3_C"/>
    <property type="match status" value="1"/>
</dbReference>
<evidence type="ECO:0000256" key="5">
    <source>
        <dbReference type="ARBA" id="ARBA00022801"/>
    </source>
</evidence>
<keyword evidence="4 8" id="KW-0732">Signal</keyword>
<name>A0A2U2PHQ7_9SPHI</name>
<keyword evidence="5 7" id="KW-0378">Hydrolase</keyword>
<dbReference type="PANTHER" id="PTHR30620:SF16">
    <property type="entry name" value="LYSOSOMAL BETA GLUCOSIDASE"/>
    <property type="match status" value="1"/>
</dbReference>
<dbReference type="Pfam" id="PF14310">
    <property type="entry name" value="Fn3-like"/>
    <property type="match status" value="1"/>
</dbReference>
<dbReference type="GO" id="GO:0008422">
    <property type="term" value="F:beta-glucosidase activity"/>
    <property type="evidence" value="ECO:0007669"/>
    <property type="project" value="UniProtKB-EC"/>
</dbReference>
<evidence type="ECO:0000313" key="10">
    <source>
        <dbReference type="EMBL" id="PWG80943.1"/>
    </source>
</evidence>
<evidence type="ECO:0000256" key="6">
    <source>
        <dbReference type="ARBA" id="ARBA00023295"/>
    </source>
</evidence>
<feature type="signal peptide" evidence="8">
    <location>
        <begin position="1"/>
        <end position="20"/>
    </location>
</feature>
<comment type="caution">
    <text evidence="10">The sequence shown here is derived from an EMBL/GenBank/DDBJ whole genome shotgun (WGS) entry which is preliminary data.</text>
</comment>
<accession>A0A2U2PHQ7</accession>
<feature type="domain" description="Fibronectin type III-like" evidence="9">
    <location>
        <begin position="657"/>
        <end position="727"/>
    </location>
</feature>
<dbReference type="PANTHER" id="PTHR30620">
    <property type="entry name" value="PERIPLASMIC BETA-GLUCOSIDASE-RELATED"/>
    <property type="match status" value="1"/>
</dbReference>
<dbReference type="SUPFAM" id="SSF51445">
    <property type="entry name" value="(Trans)glycosidases"/>
    <property type="match status" value="1"/>
</dbReference>
<dbReference type="InterPro" id="IPR017853">
    <property type="entry name" value="GH"/>
</dbReference>
<dbReference type="Gene3D" id="3.40.50.1700">
    <property type="entry name" value="Glycoside hydrolase family 3 C-terminal domain"/>
    <property type="match status" value="1"/>
</dbReference>
<dbReference type="OrthoDB" id="9758670at2"/>
<evidence type="ECO:0000256" key="8">
    <source>
        <dbReference type="SAM" id="SignalP"/>
    </source>
</evidence>
<evidence type="ECO:0000256" key="1">
    <source>
        <dbReference type="ARBA" id="ARBA00000448"/>
    </source>
</evidence>
<dbReference type="EC" id="3.2.1.21" evidence="3"/>
<sequence>MKKTLIYCLLVLLIPAASPAAGDKEKPLYKDPKQPVEKRIEDLLSRMTIEEKVLQLNQYTLGRNDNANNMADPVNDIPGGVGSLIYFSSNPELRNRVQKKAMEQTRLGIPILFGYDVIHGYRTIYPISLGQACSWNPGLVEKACAVAAQESRMSGVDWTFSPMIDVARDGRWGRVAEGYGEDPYTNAVFAVASVKGYQGNDMSGTNKVAACLKHYIGYGASEAGRDYVYTEISRQSLWDTYMLPYEEGVKAGAATLMSSFNDISGVPGSANHYTLTEILKNRWKHDGFVVSDWGSIEQLRPQGVAADKKEAALKAFSAGVEMDMMNRCYDNHLADLIKEGKLTKEQLNDAVRRVLRVKFRLGLFERPYTPASSEKARFYLPESLKIAEQLAEESIVLLKNKDKALPLSKVSKLAVIGPMAKSQWHLLGSWAAQGKAEDITTIYDALQAEYKGKAEVSYSLGCDFDGKDKSGFEEAKALASKSDVILLCLGEKKNWSGENASRSTIALPGIQEELVMELKKLGKPVILILSNGRPLQLNRLEPLSDAILTMWQPGTPGGKPLAGIISGRVNPSGKLSMTFPYSTGQIPVYYNHRQSARPHQGKYQDIPSTPLYEFTHGLSYTTFQYGEIKVSSPKLKRSDKLSIEIPVTNTGDRDGSETVHWFISDPVSSISRPVKELKYFEKKLIKKGTTVNYRFEVNLERDLGFVDGDGKRFLEPGEYYVIVKDKKVKIEIED</sequence>
<protein>
    <recommendedName>
        <fullName evidence="3">beta-glucosidase</fullName>
        <ecNumber evidence="3">3.2.1.21</ecNumber>
    </recommendedName>
</protein>
<dbReference type="InterPro" id="IPR019800">
    <property type="entry name" value="Glyco_hydro_3_AS"/>
</dbReference>